<gene>
    <name evidence="2" type="ORF">G5B91_10440</name>
</gene>
<evidence type="ECO:0000313" key="3">
    <source>
        <dbReference type="Proteomes" id="UP000501063"/>
    </source>
</evidence>
<accession>A0A6G6IUK1</accession>
<dbReference type="KEGG" id="pnt:G5B91_10440"/>
<name>A0A6G6IUK1_PSENT</name>
<evidence type="ECO:0000256" key="1">
    <source>
        <dbReference type="SAM" id="SignalP"/>
    </source>
</evidence>
<evidence type="ECO:0008006" key="4">
    <source>
        <dbReference type="Google" id="ProtNLM"/>
    </source>
</evidence>
<evidence type="ECO:0000313" key="2">
    <source>
        <dbReference type="EMBL" id="QIE86674.1"/>
    </source>
</evidence>
<protein>
    <recommendedName>
        <fullName evidence="4">Sel1 repeat family protein</fullName>
    </recommendedName>
</protein>
<reference evidence="2 3" key="1">
    <citation type="submission" date="2020-02" db="EMBL/GenBank/DDBJ databases">
        <title>Integrative conjugative elements (ICEs) and plasmids drive adaptation of Pseudomonas nitroreducens strain HBP1 to wastewater environment.</title>
        <authorList>
            <person name="Sentchilo V."/>
            <person name="Carraro N."/>
            <person name="Bertelli C."/>
            <person name="van der Meer J.R."/>
        </authorList>
    </citation>
    <scope>NUCLEOTIDE SEQUENCE [LARGE SCALE GENOMIC DNA]</scope>
    <source>
        <strain evidence="2 3">HBP1</strain>
    </source>
</reference>
<feature type="signal peptide" evidence="1">
    <location>
        <begin position="1"/>
        <end position="22"/>
    </location>
</feature>
<keyword evidence="1" id="KW-0732">Signal</keyword>
<organism evidence="2 3">
    <name type="scientific">Pseudomonas nitroreducens</name>
    <dbReference type="NCBI Taxonomy" id="46680"/>
    <lineage>
        <taxon>Bacteria</taxon>
        <taxon>Pseudomonadati</taxon>
        <taxon>Pseudomonadota</taxon>
        <taxon>Gammaproteobacteria</taxon>
        <taxon>Pseudomonadales</taxon>
        <taxon>Pseudomonadaceae</taxon>
        <taxon>Pseudomonas</taxon>
    </lineage>
</organism>
<proteinExistence type="predicted"/>
<feature type="chain" id="PRO_5026090549" description="Sel1 repeat family protein" evidence="1">
    <location>
        <begin position="23"/>
        <end position="237"/>
    </location>
</feature>
<dbReference type="RefSeq" id="WP_024763116.1">
    <property type="nucleotide sequence ID" value="NZ_CP049140.1"/>
</dbReference>
<dbReference type="EMBL" id="CP049140">
    <property type="protein sequence ID" value="QIE86674.1"/>
    <property type="molecule type" value="Genomic_DNA"/>
</dbReference>
<dbReference type="Proteomes" id="UP000501063">
    <property type="component" value="Chromosome"/>
</dbReference>
<dbReference type="AlphaFoldDB" id="A0A6G6IUK1"/>
<sequence>MRTLNVSSFIFGLAIHCAPVFASTLSPAAEQHYEQARSSLEQAQQMLADSKGFSAGKLEVVIDNANAELQKATELGHPAAAFFQARLILNMPGSDTEKRSQACSLLESWAEKGFVAAAVMNFRKCDRSYLRFDDASPEHQAVLRALSSSLAGSDPAQAHYPFPQDASQCFGAGATEIVALSQAQFRAEAEYILGSTQQPEDADTAKRLVAWLDASADHGCQMAMDPRPFLRKLSGNQ</sequence>